<keyword evidence="1" id="KW-0175">Coiled coil</keyword>
<comment type="caution">
    <text evidence="3">The sequence shown here is derived from an EMBL/GenBank/DDBJ whole genome shotgun (WGS) entry which is preliminary data.</text>
</comment>
<dbReference type="SUPFAM" id="SSF54695">
    <property type="entry name" value="POZ domain"/>
    <property type="match status" value="1"/>
</dbReference>
<proteinExistence type="predicted"/>
<dbReference type="InterPro" id="IPR000210">
    <property type="entry name" value="BTB/POZ_dom"/>
</dbReference>
<feature type="domain" description="BTB" evidence="2">
    <location>
        <begin position="187"/>
        <end position="246"/>
    </location>
</feature>
<evidence type="ECO:0000313" key="4">
    <source>
        <dbReference type="Proteomes" id="UP001328107"/>
    </source>
</evidence>
<keyword evidence="4" id="KW-1185">Reference proteome</keyword>
<dbReference type="InterPro" id="IPR011333">
    <property type="entry name" value="SKP1/BTB/POZ_sf"/>
</dbReference>
<dbReference type="CDD" id="cd18186">
    <property type="entry name" value="BTB_POZ_ZBTB_KLHL-like"/>
    <property type="match status" value="1"/>
</dbReference>
<dbReference type="PANTHER" id="PTHR22744">
    <property type="entry name" value="HELIX LOOP HELIX PROTEIN 21-RELATED"/>
    <property type="match status" value="1"/>
</dbReference>
<dbReference type="AlphaFoldDB" id="A0AAN5I8W6"/>
<feature type="coiled-coil region" evidence="1">
    <location>
        <begin position="20"/>
        <end position="47"/>
    </location>
</feature>
<dbReference type="Proteomes" id="UP001328107">
    <property type="component" value="Unassembled WGS sequence"/>
</dbReference>
<dbReference type="SMART" id="SM00225">
    <property type="entry name" value="BTB"/>
    <property type="match status" value="1"/>
</dbReference>
<evidence type="ECO:0000313" key="3">
    <source>
        <dbReference type="EMBL" id="GMR56982.1"/>
    </source>
</evidence>
<protein>
    <recommendedName>
        <fullName evidence="2">BTB domain-containing protein</fullName>
    </recommendedName>
</protein>
<dbReference type="PROSITE" id="PS50097">
    <property type="entry name" value="BTB"/>
    <property type="match status" value="1"/>
</dbReference>
<dbReference type="PANTHER" id="PTHR22744:SF14">
    <property type="entry name" value="BTB DOMAIN-CONTAINING PROTEIN-RELATED"/>
    <property type="match status" value="1"/>
</dbReference>
<dbReference type="EMBL" id="BTRK01000006">
    <property type="protein sequence ID" value="GMR56982.1"/>
    <property type="molecule type" value="Genomic_DNA"/>
</dbReference>
<evidence type="ECO:0000256" key="1">
    <source>
        <dbReference type="SAM" id="Coils"/>
    </source>
</evidence>
<organism evidence="3 4">
    <name type="scientific">Pristionchus mayeri</name>
    <dbReference type="NCBI Taxonomy" id="1317129"/>
    <lineage>
        <taxon>Eukaryota</taxon>
        <taxon>Metazoa</taxon>
        <taxon>Ecdysozoa</taxon>
        <taxon>Nematoda</taxon>
        <taxon>Chromadorea</taxon>
        <taxon>Rhabditida</taxon>
        <taxon>Rhabditina</taxon>
        <taxon>Diplogasteromorpha</taxon>
        <taxon>Diplogasteroidea</taxon>
        <taxon>Neodiplogasteridae</taxon>
        <taxon>Pristionchus</taxon>
    </lineage>
</organism>
<dbReference type="Pfam" id="PF00651">
    <property type="entry name" value="BTB"/>
    <property type="match status" value="1"/>
</dbReference>
<reference evidence="4" key="1">
    <citation type="submission" date="2022-10" db="EMBL/GenBank/DDBJ databases">
        <title>Genome assembly of Pristionchus species.</title>
        <authorList>
            <person name="Yoshida K."/>
            <person name="Sommer R.J."/>
        </authorList>
    </citation>
    <scope>NUCLEOTIDE SEQUENCE [LARGE SCALE GENOMIC DNA]</scope>
    <source>
        <strain evidence="4">RS5460</strain>
    </source>
</reference>
<accession>A0AAN5I8W6</accession>
<gene>
    <name evidence="3" type="ORF">PMAYCL1PPCAC_27177</name>
</gene>
<sequence>MTKKTLPSRWRLASGGDGEVARLREQVRLLNSEMTTLRREKERLEGDKLCYSEHIIQFSITVSKLAEFPYASDPFELKNVTVTLHGAVIPDCEAVAQLVFWCEMLSSSVFDTTLITKCAINNSSTYTTGPFMQIVRLREGSQIPSGRHFAGPWNTIKSTFSEPAVKFSIKLVRPCKPSSIKFDAGDNYVTMILEDESIQVNAPYVSEWSDFLRSYFISPMKETNAGIYPIEDCPVDDFREMLDVIYPTGKPIDVWNVERMLVLADRFIMPMLTRQCELFLNDGHKHTMNEIQMLLLADKYNLFLTRTNILEKLTTTALLRSKIIKTEGYATLSHEMKRAVDARYVELDVQERG</sequence>
<dbReference type="Gene3D" id="3.30.710.10">
    <property type="entry name" value="Potassium Channel Kv1.1, Chain A"/>
    <property type="match status" value="1"/>
</dbReference>
<name>A0AAN5I8W6_9BILA</name>
<evidence type="ECO:0000259" key="2">
    <source>
        <dbReference type="PROSITE" id="PS50097"/>
    </source>
</evidence>